<protein>
    <submittedName>
        <fullName evidence="2">TIGR01244 family phosphatase</fullName>
    </submittedName>
</protein>
<dbReference type="NCBIfam" id="TIGR01244">
    <property type="entry name" value="TIGR01244 family sulfur transferase"/>
    <property type="match status" value="1"/>
</dbReference>
<dbReference type="InterPro" id="IPR029021">
    <property type="entry name" value="Prot-tyrosine_phosphatase-like"/>
</dbReference>
<reference evidence="3" key="1">
    <citation type="submission" date="2023-07" db="EMBL/GenBank/DDBJ databases">
        <title>Marinomonas vulgaris A79, complete genome.</title>
        <authorList>
            <person name="Ying J.-J."/>
        </authorList>
    </citation>
    <scope>NUCLEOTIDE SEQUENCE [LARGE SCALE GENOMIC DNA]</scope>
    <source>
        <strain evidence="3">A79</strain>
    </source>
</reference>
<dbReference type="InterPro" id="IPR005939">
    <property type="entry name" value="BLH_phosphatase-like"/>
</dbReference>
<feature type="domain" description="Beta-lactamase hydrolase-like protein phosphatase-like" evidence="1">
    <location>
        <begin position="13"/>
        <end position="106"/>
    </location>
</feature>
<organism evidence="2 3">
    <name type="scientific">Marinomonas vulgaris</name>
    <dbReference type="NCBI Taxonomy" id="2823372"/>
    <lineage>
        <taxon>Bacteria</taxon>
        <taxon>Pseudomonadati</taxon>
        <taxon>Pseudomonadota</taxon>
        <taxon>Gammaproteobacteria</taxon>
        <taxon>Oceanospirillales</taxon>
        <taxon>Oceanospirillaceae</taxon>
        <taxon>Marinomonas</taxon>
    </lineage>
</organism>
<sequence>MSNPIELDVNYFAVPQLLESDLESIKAQGFQRVINNRPENEAEDQPNGESLRLAVEAMGMEYVANPIDLSKFSQVQVDTQAAAIAETKKTVAFCRTGTRSTVLWVLLENAKGKNYDDLVTFAGSKGFDLGRCQPAMQPLAK</sequence>
<keyword evidence="3" id="KW-1185">Reference proteome</keyword>
<evidence type="ECO:0000313" key="2">
    <source>
        <dbReference type="EMBL" id="MBR7889705.1"/>
    </source>
</evidence>
<comment type="caution">
    <text evidence="2">The sequence shown here is derived from an EMBL/GenBank/DDBJ whole genome shotgun (WGS) entry which is preliminary data.</text>
</comment>
<name>A0ABS5HDH5_9GAMM</name>
<dbReference type="RefSeq" id="WP_211537153.1">
    <property type="nucleotide sequence ID" value="NZ_JAGSSV010000018.1"/>
</dbReference>
<accession>A0ABS5HDH5</accession>
<proteinExistence type="predicted"/>
<dbReference type="EMBL" id="JAGSSV010000018">
    <property type="protein sequence ID" value="MBR7889705.1"/>
    <property type="molecule type" value="Genomic_DNA"/>
</dbReference>
<dbReference type="Proteomes" id="UP000679722">
    <property type="component" value="Unassembled WGS sequence"/>
</dbReference>
<dbReference type="Pfam" id="PF04273">
    <property type="entry name" value="BLH_phosphatase"/>
    <property type="match status" value="1"/>
</dbReference>
<evidence type="ECO:0000259" key="1">
    <source>
        <dbReference type="Pfam" id="PF04273"/>
    </source>
</evidence>
<evidence type="ECO:0000313" key="3">
    <source>
        <dbReference type="Proteomes" id="UP000679722"/>
    </source>
</evidence>
<dbReference type="Gene3D" id="3.90.190.10">
    <property type="entry name" value="Protein tyrosine phosphatase superfamily"/>
    <property type="match status" value="1"/>
</dbReference>
<gene>
    <name evidence="2" type="ORF">J9B83_12235</name>
</gene>